<feature type="region of interest" description="Disordered" evidence="1">
    <location>
        <begin position="339"/>
        <end position="370"/>
    </location>
</feature>
<feature type="non-terminal residue" evidence="2">
    <location>
        <position position="1"/>
    </location>
</feature>
<keyword evidence="3" id="KW-1185">Reference proteome</keyword>
<feature type="non-terminal residue" evidence="2">
    <location>
        <position position="668"/>
    </location>
</feature>
<feature type="region of interest" description="Disordered" evidence="1">
    <location>
        <begin position="242"/>
        <end position="284"/>
    </location>
</feature>
<sequence>DNEREIPSWDGHPAGWLTYTDEFRIWLLGELLDVPYSTAARLVQKLSGPAKRMGNAVTDVELMPDPPPAQAIPTAQARAEATRVPDGEGDFEMPDRPSAASRGAAAAAMPVLPAQDTFVQTRARLTAGVTRLLVKLAAFQPKAPVQKGLTMRKFTGTAKFWRRPGERVTDFIPRWDEGVSHLSAAGVDLSILPDLLGYYFLTMLNLYQERKERLLASLPDEHFDLQVLKEKAIQFFPEMHQRESRFRQPLQPQSGASDEPDEMEPDGDEVPAPEFCDDEGDGEIDSADIQGVIRQELDALVTDIETSGTDLGDFDAGAVESAASTLASTADAFAAVREWQPSKPQSQGPRPSDEQPAIDHPIRRHPGRPPVSFRETIALQKANTFCKSCGVKGYLAGDPQCTNRVSLTDTCDIADDNRGVADTACVLFVCGARSWAIYSDALAMYALNRPGDRTDLPRASRLRVTAPVVVAGTPLLIHFCVVDSDFLPRLLGRDFFEATEAIVDIRGRALRIGDRSSHLKDALGGHLSVDLRPQAYKALRAIVHQSTDELPQRLQPRPPAARRLRDIISVASVQVAGVELSRPQSLTGPCSTCTARGIQQCCVSGRALVCKQCVVGQAWAIAAARSCRAPGAGLEDTAPPTAGDSVGAVLPGSQGSACSAGNIIDSHC</sequence>
<organism evidence="2 3">
    <name type="scientific">Polarella glacialis</name>
    <name type="common">Dinoflagellate</name>
    <dbReference type="NCBI Taxonomy" id="89957"/>
    <lineage>
        <taxon>Eukaryota</taxon>
        <taxon>Sar</taxon>
        <taxon>Alveolata</taxon>
        <taxon>Dinophyceae</taxon>
        <taxon>Suessiales</taxon>
        <taxon>Suessiaceae</taxon>
        <taxon>Polarella</taxon>
    </lineage>
</organism>
<name>A0A813D9K4_POLGL</name>
<comment type="caution">
    <text evidence="2">The sequence shown here is derived from an EMBL/GenBank/DDBJ whole genome shotgun (WGS) entry which is preliminary data.</text>
</comment>
<dbReference type="AlphaFoldDB" id="A0A813D9K4"/>
<evidence type="ECO:0000313" key="2">
    <source>
        <dbReference type="EMBL" id="CAE8582262.1"/>
    </source>
</evidence>
<feature type="compositionally biased region" description="Acidic residues" evidence="1">
    <location>
        <begin position="258"/>
        <end position="284"/>
    </location>
</feature>
<dbReference type="Proteomes" id="UP000654075">
    <property type="component" value="Unassembled WGS sequence"/>
</dbReference>
<dbReference type="EMBL" id="CAJNNV010000338">
    <property type="protein sequence ID" value="CAE8582262.1"/>
    <property type="molecule type" value="Genomic_DNA"/>
</dbReference>
<evidence type="ECO:0000256" key="1">
    <source>
        <dbReference type="SAM" id="MobiDB-lite"/>
    </source>
</evidence>
<gene>
    <name evidence="2" type="ORF">PGLA1383_LOCUS1263</name>
</gene>
<reference evidence="2" key="1">
    <citation type="submission" date="2021-02" db="EMBL/GenBank/DDBJ databases">
        <authorList>
            <person name="Dougan E. K."/>
            <person name="Rhodes N."/>
            <person name="Thang M."/>
            <person name="Chan C."/>
        </authorList>
    </citation>
    <scope>NUCLEOTIDE SEQUENCE</scope>
</reference>
<proteinExistence type="predicted"/>
<accession>A0A813D9K4</accession>
<evidence type="ECO:0000313" key="3">
    <source>
        <dbReference type="Proteomes" id="UP000654075"/>
    </source>
</evidence>
<protein>
    <submittedName>
        <fullName evidence="2">Uncharacterized protein</fullName>
    </submittedName>
</protein>